<protein>
    <recommendedName>
        <fullName evidence="2">BZIP domain-containing protein</fullName>
    </recommendedName>
</protein>
<dbReference type="GeneID" id="25840759"/>
<dbReference type="CDD" id="cd14686">
    <property type="entry name" value="bZIP"/>
    <property type="match status" value="1"/>
</dbReference>
<organism evidence="3 4">
    <name type="scientific">Cochliobolus heterostrophus (strain C4 / ATCC 48331 / race T)</name>
    <name type="common">Southern corn leaf blight fungus</name>
    <name type="synonym">Bipolaris maydis</name>
    <dbReference type="NCBI Taxonomy" id="665024"/>
    <lineage>
        <taxon>Eukaryota</taxon>
        <taxon>Fungi</taxon>
        <taxon>Dikarya</taxon>
        <taxon>Ascomycota</taxon>
        <taxon>Pezizomycotina</taxon>
        <taxon>Dothideomycetes</taxon>
        <taxon>Pleosporomycetidae</taxon>
        <taxon>Pleosporales</taxon>
        <taxon>Pleosporineae</taxon>
        <taxon>Pleosporaceae</taxon>
        <taxon>Bipolaris</taxon>
    </lineage>
</organism>
<reference evidence="3 4" key="1">
    <citation type="journal article" date="2012" name="PLoS Pathog.">
        <title>Diverse lifestyles and strategies of plant pathogenesis encoded in the genomes of eighteen Dothideomycetes fungi.</title>
        <authorList>
            <person name="Ohm R.A."/>
            <person name="Feau N."/>
            <person name="Henrissat B."/>
            <person name="Schoch C.L."/>
            <person name="Horwitz B.A."/>
            <person name="Barry K.W."/>
            <person name="Condon B.J."/>
            <person name="Copeland A.C."/>
            <person name="Dhillon B."/>
            <person name="Glaser F."/>
            <person name="Hesse C.N."/>
            <person name="Kosti I."/>
            <person name="LaButti K."/>
            <person name="Lindquist E.A."/>
            <person name="Lucas S."/>
            <person name="Salamov A.A."/>
            <person name="Bradshaw R.E."/>
            <person name="Ciuffetti L."/>
            <person name="Hamelin R.C."/>
            <person name="Kema G.H.J."/>
            <person name="Lawrence C."/>
            <person name="Scott J.A."/>
            <person name="Spatafora J.W."/>
            <person name="Turgeon B.G."/>
            <person name="de Wit P.J.G.M."/>
            <person name="Zhong S."/>
            <person name="Goodwin S.B."/>
            <person name="Grigoriev I.V."/>
        </authorList>
    </citation>
    <scope>NUCLEOTIDE SEQUENCE [LARGE SCALE GENOMIC DNA]</scope>
    <source>
        <strain evidence="4">C4 / ATCC 48331 / race T</strain>
    </source>
</reference>
<evidence type="ECO:0000256" key="1">
    <source>
        <dbReference type="SAM" id="MobiDB-lite"/>
    </source>
</evidence>
<dbReference type="SUPFAM" id="SSF57959">
    <property type="entry name" value="Leucine zipper domain"/>
    <property type="match status" value="1"/>
</dbReference>
<dbReference type="Pfam" id="PF00170">
    <property type="entry name" value="bZIP_1"/>
    <property type="match status" value="1"/>
</dbReference>
<dbReference type="OrthoDB" id="10598346at2759"/>
<name>N4WSC4_COCH4</name>
<reference evidence="4" key="2">
    <citation type="journal article" date="2013" name="PLoS Genet.">
        <title>Comparative genome structure, secondary metabolite, and effector coding capacity across Cochliobolus pathogens.</title>
        <authorList>
            <person name="Condon B.J."/>
            <person name="Leng Y."/>
            <person name="Wu D."/>
            <person name="Bushley K.E."/>
            <person name="Ohm R.A."/>
            <person name="Otillar R."/>
            <person name="Martin J."/>
            <person name="Schackwitz W."/>
            <person name="Grimwood J."/>
            <person name="MohdZainudin N."/>
            <person name="Xue C."/>
            <person name="Wang R."/>
            <person name="Manning V.A."/>
            <person name="Dhillon B."/>
            <person name="Tu Z.J."/>
            <person name="Steffenson B.J."/>
            <person name="Salamov A."/>
            <person name="Sun H."/>
            <person name="Lowry S."/>
            <person name="LaButti K."/>
            <person name="Han J."/>
            <person name="Copeland A."/>
            <person name="Lindquist E."/>
            <person name="Barry K."/>
            <person name="Schmutz J."/>
            <person name="Baker S.E."/>
            <person name="Ciuffetti L.M."/>
            <person name="Grigoriev I.V."/>
            <person name="Zhong S."/>
            <person name="Turgeon B.G."/>
        </authorList>
    </citation>
    <scope>NUCLEOTIDE SEQUENCE [LARGE SCALE GENOMIC DNA]</scope>
    <source>
        <strain evidence="4">C4 / ATCC 48331 / race T</strain>
    </source>
</reference>
<dbReference type="HOGENOM" id="CLU_196943_0_0_1"/>
<dbReference type="Proteomes" id="UP000012338">
    <property type="component" value="Unassembled WGS sequence"/>
</dbReference>
<dbReference type="AlphaFoldDB" id="N4WSC4"/>
<accession>N4WSC4</accession>
<proteinExistence type="predicted"/>
<dbReference type="RefSeq" id="XP_014072999.1">
    <property type="nucleotide sequence ID" value="XM_014217524.1"/>
</dbReference>
<evidence type="ECO:0000313" key="3">
    <source>
        <dbReference type="EMBL" id="ENH99087.1"/>
    </source>
</evidence>
<evidence type="ECO:0000259" key="2">
    <source>
        <dbReference type="PROSITE" id="PS00036"/>
    </source>
</evidence>
<dbReference type="Gene3D" id="1.20.5.170">
    <property type="match status" value="1"/>
</dbReference>
<dbReference type="SMART" id="SM00338">
    <property type="entry name" value="BRLZ"/>
    <property type="match status" value="1"/>
</dbReference>
<sequence>MQLTTTQLAQRRERNRKSQRRSRQKVKDEIDTLKRQNKDLELNNVSLQERLRHALAAIDVLENGASLQ</sequence>
<dbReference type="PROSITE" id="PS00036">
    <property type="entry name" value="BZIP_BASIC"/>
    <property type="match status" value="1"/>
</dbReference>
<dbReference type="InterPro" id="IPR004827">
    <property type="entry name" value="bZIP"/>
</dbReference>
<dbReference type="GO" id="GO:0003700">
    <property type="term" value="F:DNA-binding transcription factor activity"/>
    <property type="evidence" value="ECO:0007669"/>
    <property type="project" value="InterPro"/>
</dbReference>
<feature type="domain" description="BZIP" evidence="2">
    <location>
        <begin position="11"/>
        <end position="25"/>
    </location>
</feature>
<feature type="compositionally biased region" description="Basic residues" evidence="1">
    <location>
        <begin position="13"/>
        <end position="24"/>
    </location>
</feature>
<dbReference type="InterPro" id="IPR046347">
    <property type="entry name" value="bZIP_sf"/>
</dbReference>
<dbReference type="EMBL" id="KB733492">
    <property type="protein sequence ID" value="ENH99087.1"/>
    <property type="molecule type" value="Genomic_DNA"/>
</dbReference>
<keyword evidence="4" id="KW-1185">Reference proteome</keyword>
<gene>
    <name evidence="3" type="ORF">COCC4DRAFT_181904</name>
</gene>
<feature type="region of interest" description="Disordered" evidence="1">
    <location>
        <begin position="1"/>
        <end position="30"/>
    </location>
</feature>
<evidence type="ECO:0000313" key="4">
    <source>
        <dbReference type="Proteomes" id="UP000012338"/>
    </source>
</evidence>